<reference evidence="8 9" key="1">
    <citation type="submission" date="2019-06" db="EMBL/GenBank/DDBJ databases">
        <title>Whole genome sequence for Cellvibrionaceae sp. R142.</title>
        <authorList>
            <person name="Wang G."/>
        </authorList>
    </citation>
    <scope>NUCLEOTIDE SEQUENCE [LARGE SCALE GENOMIC DNA]</scope>
    <source>
        <strain evidence="8 9">R142</strain>
    </source>
</reference>
<gene>
    <name evidence="7 8" type="primary">ftsB</name>
    <name evidence="8" type="ORF">FKG94_03540</name>
</gene>
<comment type="subunit">
    <text evidence="7">Part of a complex composed of FtsB, FtsL and FtsQ.</text>
</comment>
<keyword evidence="2 7" id="KW-0132">Cell division</keyword>
<comment type="subcellular location">
    <subcellularLocation>
        <location evidence="7">Cell inner membrane</location>
        <topology evidence="7">Single-pass type II membrane protein</topology>
    </subcellularLocation>
    <text evidence="7">Localizes to the division septum.</text>
</comment>
<keyword evidence="6 7" id="KW-0131">Cell cycle</keyword>
<dbReference type="GO" id="GO:0030428">
    <property type="term" value="C:cell septum"/>
    <property type="evidence" value="ECO:0007669"/>
    <property type="project" value="TreeGrafter"/>
</dbReference>
<dbReference type="GO" id="GO:0043093">
    <property type="term" value="P:FtsZ-dependent cytokinesis"/>
    <property type="evidence" value="ECO:0007669"/>
    <property type="project" value="UniProtKB-UniRule"/>
</dbReference>
<dbReference type="OrthoDB" id="7061211at2"/>
<dbReference type="GO" id="GO:0032153">
    <property type="term" value="C:cell division site"/>
    <property type="evidence" value="ECO:0007669"/>
    <property type="project" value="UniProtKB-UniRule"/>
</dbReference>
<organism evidence="8 9">
    <name type="scientific">Exilibacterium tricleocarpae</name>
    <dbReference type="NCBI Taxonomy" id="2591008"/>
    <lineage>
        <taxon>Bacteria</taxon>
        <taxon>Pseudomonadati</taxon>
        <taxon>Pseudomonadota</taxon>
        <taxon>Gammaproteobacteria</taxon>
        <taxon>Cellvibrionales</taxon>
        <taxon>Cellvibrionaceae</taxon>
        <taxon>Exilibacterium</taxon>
    </lineage>
</organism>
<dbReference type="EMBL" id="VHSG01000005">
    <property type="protein sequence ID" value="TQV84607.1"/>
    <property type="molecule type" value="Genomic_DNA"/>
</dbReference>
<keyword evidence="9" id="KW-1185">Reference proteome</keyword>
<sequence length="93" mass="10816">MKWIVGILLLLLLGLQYRLWVGDGSFAEVTRLEREIRQQHVENDRLRERNRVLAIEVGELKAGLDSVEARAREDMGMIKNGETFYMVVDDDKQ</sequence>
<dbReference type="HAMAP" id="MF_00599">
    <property type="entry name" value="FtsB"/>
    <property type="match status" value="1"/>
</dbReference>
<dbReference type="GO" id="GO:0005886">
    <property type="term" value="C:plasma membrane"/>
    <property type="evidence" value="ECO:0007669"/>
    <property type="project" value="UniProtKB-SubCell"/>
</dbReference>
<name>A0A545U559_9GAMM</name>
<evidence type="ECO:0000256" key="3">
    <source>
        <dbReference type="ARBA" id="ARBA00022692"/>
    </source>
</evidence>
<feature type="topological domain" description="Periplasmic" evidence="7">
    <location>
        <begin position="22"/>
        <end position="93"/>
    </location>
</feature>
<evidence type="ECO:0000256" key="5">
    <source>
        <dbReference type="ARBA" id="ARBA00023136"/>
    </source>
</evidence>
<evidence type="ECO:0000256" key="4">
    <source>
        <dbReference type="ARBA" id="ARBA00022989"/>
    </source>
</evidence>
<evidence type="ECO:0000256" key="1">
    <source>
        <dbReference type="ARBA" id="ARBA00022475"/>
    </source>
</evidence>
<keyword evidence="4 7" id="KW-1133">Transmembrane helix</keyword>
<protein>
    <recommendedName>
        <fullName evidence="7">Cell division protein FtsB</fullName>
    </recommendedName>
</protein>
<proteinExistence type="inferred from homology"/>
<dbReference type="RefSeq" id="WP_142902813.1">
    <property type="nucleotide sequence ID" value="NZ_ML660088.1"/>
</dbReference>
<comment type="caution">
    <text evidence="8">The sequence shown here is derived from an EMBL/GenBank/DDBJ whole genome shotgun (WGS) entry which is preliminary data.</text>
</comment>
<dbReference type="InterPro" id="IPR023081">
    <property type="entry name" value="Cell_div_FtsB"/>
</dbReference>
<feature type="topological domain" description="Cytoplasmic" evidence="7">
    <location>
        <begin position="1"/>
        <end position="3"/>
    </location>
</feature>
<evidence type="ECO:0000313" key="8">
    <source>
        <dbReference type="EMBL" id="TQV84607.1"/>
    </source>
</evidence>
<accession>A0A545U559</accession>
<dbReference type="Pfam" id="PF04977">
    <property type="entry name" value="DivIC"/>
    <property type="match status" value="1"/>
</dbReference>
<dbReference type="NCBIfam" id="NF002058">
    <property type="entry name" value="PRK00888.1"/>
    <property type="match status" value="1"/>
</dbReference>
<evidence type="ECO:0000313" key="9">
    <source>
        <dbReference type="Proteomes" id="UP000319732"/>
    </source>
</evidence>
<dbReference type="InterPro" id="IPR007060">
    <property type="entry name" value="FtsL/DivIC"/>
</dbReference>
<keyword evidence="7" id="KW-0997">Cell inner membrane</keyword>
<comment type="function">
    <text evidence="7">Essential cell division protein. May link together the upstream cell division proteins, which are predominantly cytoplasmic, with the downstream cell division proteins, which are predominantly periplasmic.</text>
</comment>
<keyword evidence="1 7" id="KW-1003">Cell membrane</keyword>
<dbReference type="PANTHER" id="PTHR37485:SF1">
    <property type="entry name" value="CELL DIVISION PROTEIN FTSB"/>
    <property type="match status" value="1"/>
</dbReference>
<keyword evidence="3 7" id="KW-0812">Transmembrane</keyword>
<dbReference type="PANTHER" id="PTHR37485">
    <property type="entry name" value="CELL DIVISION PROTEIN FTSB"/>
    <property type="match status" value="1"/>
</dbReference>
<comment type="similarity">
    <text evidence="7">Belongs to the FtsB family.</text>
</comment>
<keyword evidence="5 7" id="KW-0472">Membrane</keyword>
<evidence type="ECO:0000256" key="2">
    <source>
        <dbReference type="ARBA" id="ARBA00022618"/>
    </source>
</evidence>
<dbReference type="Proteomes" id="UP000319732">
    <property type="component" value="Unassembled WGS sequence"/>
</dbReference>
<dbReference type="AlphaFoldDB" id="A0A545U559"/>
<evidence type="ECO:0000256" key="6">
    <source>
        <dbReference type="ARBA" id="ARBA00023306"/>
    </source>
</evidence>
<evidence type="ECO:0000256" key="7">
    <source>
        <dbReference type="HAMAP-Rule" id="MF_00599"/>
    </source>
</evidence>